<feature type="signal peptide" evidence="2">
    <location>
        <begin position="1"/>
        <end position="28"/>
    </location>
</feature>
<dbReference type="EMBL" id="FRBK01000050">
    <property type="protein sequence ID" value="SHN34928.1"/>
    <property type="molecule type" value="Genomic_DNA"/>
</dbReference>
<evidence type="ECO:0008006" key="5">
    <source>
        <dbReference type="Google" id="ProtNLM"/>
    </source>
</evidence>
<feature type="chain" id="PRO_5040842369" description="Lipoprotein" evidence="2">
    <location>
        <begin position="29"/>
        <end position="208"/>
    </location>
</feature>
<feature type="region of interest" description="Disordered" evidence="1">
    <location>
        <begin position="37"/>
        <end position="95"/>
    </location>
</feature>
<evidence type="ECO:0000313" key="3">
    <source>
        <dbReference type="EMBL" id="SHN34928.1"/>
    </source>
</evidence>
<sequence length="208" mass="21438">MLCFGRRRSVPVSTAALAGLAAVGLVLAAGCAPDEGTRDAGVAPSVTAPDSASPLWPGRPPAPSHGGPAPSAVPVPQVTVPEGPEGSLRKVSPDRLLRADPAVPEVVKGSLGNCPGTRCRLRAPVYVDLTGDGKPELVLAFDDIGRTLMWVYTASGDSVRRVLDYAGQPQMTAATVGRDLVVDESGGGRKSTIRYRWNGRALAPVPVG</sequence>
<evidence type="ECO:0000313" key="4">
    <source>
        <dbReference type="Proteomes" id="UP000184388"/>
    </source>
</evidence>
<dbReference type="AlphaFoldDB" id="A0A9X8N9R8"/>
<protein>
    <recommendedName>
        <fullName evidence="5">Lipoprotein</fullName>
    </recommendedName>
</protein>
<evidence type="ECO:0000256" key="1">
    <source>
        <dbReference type="SAM" id="MobiDB-lite"/>
    </source>
</evidence>
<accession>A0A9X8N9R8</accession>
<feature type="compositionally biased region" description="Low complexity" evidence="1">
    <location>
        <begin position="64"/>
        <end position="74"/>
    </location>
</feature>
<dbReference type="Proteomes" id="UP000184388">
    <property type="component" value="Unassembled WGS sequence"/>
</dbReference>
<proteinExistence type="predicted"/>
<organism evidence="3 4">
    <name type="scientific">Streptomyces yunnanensis</name>
    <dbReference type="NCBI Taxonomy" id="156453"/>
    <lineage>
        <taxon>Bacteria</taxon>
        <taxon>Bacillati</taxon>
        <taxon>Actinomycetota</taxon>
        <taxon>Actinomycetes</taxon>
        <taxon>Kitasatosporales</taxon>
        <taxon>Streptomycetaceae</taxon>
        <taxon>Streptomyces</taxon>
    </lineage>
</organism>
<dbReference type="RefSeq" id="WP_073450296.1">
    <property type="nucleotide sequence ID" value="NZ_FRBK01000050.1"/>
</dbReference>
<comment type="caution">
    <text evidence="3">The sequence shown here is derived from an EMBL/GenBank/DDBJ whole genome shotgun (WGS) entry which is preliminary data.</text>
</comment>
<dbReference type="PROSITE" id="PS51257">
    <property type="entry name" value="PROKAR_LIPOPROTEIN"/>
    <property type="match status" value="1"/>
</dbReference>
<keyword evidence="2" id="KW-0732">Signal</keyword>
<reference evidence="4" key="1">
    <citation type="submission" date="2016-11" db="EMBL/GenBank/DDBJ databases">
        <authorList>
            <person name="Jaros S."/>
            <person name="Januszkiewicz K."/>
            <person name="Wedrychowicz H."/>
        </authorList>
    </citation>
    <scope>NUCLEOTIDE SEQUENCE [LARGE SCALE GENOMIC DNA]</scope>
    <source>
        <strain evidence="4">CGMCC 4.3555</strain>
    </source>
</reference>
<evidence type="ECO:0000256" key="2">
    <source>
        <dbReference type="SAM" id="SignalP"/>
    </source>
</evidence>
<gene>
    <name evidence="3" type="ORF">SAMN05216268_1504</name>
</gene>
<name>A0A9X8N9R8_9ACTN</name>